<dbReference type="InterPro" id="IPR000873">
    <property type="entry name" value="AMP-dep_synth/lig_dom"/>
</dbReference>
<accession>A0AAN9YK61</accession>
<organism evidence="7 8">
    <name type="scientific">Diatrype stigma</name>
    <dbReference type="NCBI Taxonomy" id="117547"/>
    <lineage>
        <taxon>Eukaryota</taxon>
        <taxon>Fungi</taxon>
        <taxon>Dikarya</taxon>
        <taxon>Ascomycota</taxon>
        <taxon>Pezizomycotina</taxon>
        <taxon>Sordariomycetes</taxon>
        <taxon>Xylariomycetidae</taxon>
        <taxon>Xylariales</taxon>
        <taxon>Diatrypaceae</taxon>
        <taxon>Diatrype</taxon>
    </lineage>
</organism>
<keyword evidence="8" id="KW-1185">Reference proteome</keyword>
<keyword evidence="2 7" id="KW-0436">Ligase</keyword>
<dbReference type="SUPFAM" id="SSF56801">
    <property type="entry name" value="Acetyl-CoA synthetase-like"/>
    <property type="match status" value="1"/>
</dbReference>
<dbReference type="InterPro" id="IPR020845">
    <property type="entry name" value="AMP-binding_CS"/>
</dbReference>
<evidence type="ECO:0000256" key="3">
    <source>
        <dbReference type="ARBA" id="ARBA00022741"/>
    </source>
</evidence>
<comment type="caution">
    <text evidence="7">The sequence shown here is derived from an EMBL/GenBank/DDBJ whole genome shotgun (WGS) entry which is preliminary data.</text>
</comment>
<comment type="catalytic activity">
    <reaction evidence="5">
        <text>a long-chain fatty acid + ATP + CoA = a long-chain fatty acyl-CoA + AMP + diphosphate</text>
        <dbReference type="Rhea" id="RHEA:15421"/>
        <dbReference type="ChEBI" id="CHEBI:30616"/>
        <dbReference type="ChEBI" id="CHEBI:33019"/>
        <dbReference type="ChEBI" id="CHEBI:57287"/>
        <dbReference type="ChEBI" id="CHEBI:57560"/>
        <dbReference type="ChEBI" id="CHEBI:83139"/>
        <dbReference type="ChEBI" id="CHEBI:456215"/>
        <dbReference type="EC" id="6.2.1.3"/>
    </reaction>
</comment>
<evidence type="ECO:0000256" key="2">
    <source>
        <dbReference type="ARBA" id="ARBA00022598"/>
    </source>
</evidence>
<comment type="similarity">
    <text evidence="1">Belongs to the ATP-dependent AMP-binding enzyme family.</text>
</comment>
<dbReference type="GO" id="GO:0035336">
    <property type="term" value="P:long-chain fatty-acyl-CoA metabolic process"/>
    <property type="evidence" value="ECO:0007669"/>
    <property type="project" value="TreeGrafter"/>
</dbReference>
<feature type="non-terminal residue" evidence="7">
    <location>
        <position position="649"/>
    </location>
</feature>
<dbReference type="GO" id="GO:0005886">
    <property type="term" value="C:plasma membrane"/>
    <property type="evidence" value="ECO:0007669"/>
    <property type="project" value="TreeGrafter"/>
</dbReference>
<dbReference type="GO" id="GO:0005811">
    <property type="term" value="C:lipid droplet"/>
    <property type="evidence" value="ECO:0007669"/>
    <property type="project" value="TreeGrafter"/>
</dbReference>
<evidence type="ECO:0000313" key="8">
    <source>
        <dbReference type="Proteomes" id="UP001320420"/>
    </source>
</evidence>
<evidence type="ECO:0000256" key="4">
    <source>
        <dbReference type="ARBA" id="ARBA00022840"/>
    </source>
</evidence>
<dbReference type="EMBL" id="JAKJXP020000094">
    <property type="protein sequence ID" value="KAK7747051.1"/>
    <property type="molecule type" value="Genomic_DNA"/>
</dbReference>
<feature type="domain" description="AMP-dependent synthetase/ligase" evidence="6">
    <location>
        <begin position="113"/>
        <end position="522"/>
    </location>
</feature>
<evidence type="ECO:0000256" key="1">
    <source>
        <dbReference type="ARBA" id="ARBA00006432"/>
    </source>
</evidence>
<name>A0AAN9YK61_9PEZI</name>
<proteinExistence type="inferred from homology"/>
<sequence>MSLPTQLEGVTPLHMVQKPPFMVEVADAPKVEGETKPYRHFKAKDGLIDRPEPNIATLFDIITNSAKKYGDNKAIGTRKLIKTHTEKKKIPKVIDGVKKEVEKEWTYFELSPFEFITHKEFETRALSIGAGLRKLGLEPADRLHIFATTSANWQFMHHGASSQSITIATAYDTLGSDAVEYSLTQTNAKAMYTDPHLFKTASKPLQNAQDVKFLIYNDDSHIPASDEELEKFKSTHPQLTVLSVSELLKLGEENPVPPVPPQATDLCCIMYTSGSSGTPKGVPITHEGLVAGVTALWTTVAEAVSSRDVVLAYLPLAHILEMALENLVILIGATLGYGSPRTLSDTSMKNCAGDMRELAPTIMAGVPQIWETIKKGVEARVNSGGMITKNLFWGAYNLKSLLVLLGLPGTGLLDALVFNKVREMTGGRVRFLFNGGSGISDGTLHFVSMVIAPMITGYGLTETCATGALGSPLQWTPHAIGPVPPALEIKLVSLPDIGYDAEATPPQGEIWLRGKAVAKEYYQNEEETAKAFTPDGWFKTGDIGEIDAVGHVKVIDRVKNLVKMLGGEYIALEKLEAIYRGSAYVANLMVYGDSSHPRAVAIVAPNEKPLAELAKSVGVDGNAHSIHTHPKVRDAVLKDLVAVGRKAGL</sequence>
<dbReference type="AlphaFoldDB" id="A0AAN9YK61"/>
<dbReference type="Proteomes" id="UP001320420">
    <property type="component" value="Unassembled WGS sequence"/>
</dbReference>
<reference evidence="7 8" key="1">
    <citation type="submission" date="2024-02" db="EMBL/GenBank/DDBJ databases">
        <title>De novo assembly and annotation of 12 fungi associated with fruit tree decline syndrome in Ontario, Canada.</title>
        <authorList>
            <person name="Sulman M."/>
            <person name="Ellouze W."/>
            <person name="Ilyukhin E."/>
        </authorList>
    </citation>
    <scope>NUCLEOTIDE SEQUENCE [LARGE SCALE GENOMIC DNA]</scope>
    <source>
        <strain evidence="7 8">M11/M66-122</strain>
    </source>
</reference>
<keyword evidence="3" id="KW-0547">Nucleotide-binding</keyword>
<evidence type="ECO:0000259" key="6">
    <source>
        <dbReference type="Pfam" id="PF00501"/>
    </source>
</evidence>
<gene>
    <name evidence="7" type="primary">FAA4_2</name>
    <name evidence="7" type="ORF">SLS62_009206</name>
</gene>
<dbReference type="PROSITE" id="PS00455">
    <property type="entry name" value="AMP_BINDING"/>
    <property type="match status" value="1"/>
</dbReference>
<dbReference type="InterPro" id="IPR042099">
    <property type="entry name" value="ANL_N_sf"/>
</dbReference>
<evidence type="ECO:0000256" key="5">
    <source>
        <dbReference type="ARBA" id="ARBA00036813"/>
    </source>
</evidence>
<dbReference type="GO" id="GO:0005783">
    <property type="term" value="C:endoplasmic reticulum"/>
    <property type="evidence" value="ECO:0007669"/>
    <property type="project" value="TreeGrafter"/>
</dbReference>
<dbReference type="PANTHER" id="PTHR43272">
    <property type="entry name" value="LONG-CHAIN-FATTY-ACID--COA LIGASE"/>
    <property type="match status" value="1"/>
</dbReference>
<dbReference type="PANTHER" id="PTHR43272:SF83">
    <property type="entry name" value="ACYL-COA SYNTHETASE LONG-CHAIN, ISOFORM J"/>
    <property type="match status" value="1"/>
</dbReference>
<dbReference type="GO" id="GO:0004467">
    <property type="term" value="F:long-chain fatty acid-CoA ligase activity"/>
    <property type="evidence" value="ECO:0007669"/>
    <property type="project" value="UniProtKB-EC"/>
</dbReference>
<evidence type="ECO:0000313" key="7">
    <source>
        <dbReference type="EMBL" id="KAK7747051.1"/>
    </source>
</evidence>
<dbReference type="Pfam" id="PF00501">
    <property type="entry name" value="AMP-binding"/>
    <property type="match status" value="1"/>
</dbReference>
<protein>
    <submittedName>
        <fullName evidence="7">Long-chain fatty acid-CoA ligase</fullName>
    </submittedName>
</protein>
<dbReference type="GO" id="GO:0005524">
    <property type="term" value="F:ATP binding"/>
    <property type="evidence" value="ECO:0007669"/>
    <property type="project" value="UniProtKB-KW"/>
</dbReference>
<keyword evidence="4" id="KW-0067">ATP-binding</keyword>
<dbReference type="Gene3D" id="3.40.50.12780">
    <property type="entry name" value="N-terminal domain of ligase-like"/>
    <property type="match status" value="1"/>
</dbReference>